<gene>
    <name evidence="1" type="ORF">CAL26_25760</name>
</gene>
<sequence length="171" mass="18844">MRKLLVTAFLAGTITRVAHGADLNVSVEIPRLDVAEYHRPYVAIWIENADQSAAADLAVWYDVAKRNHEGEQWLKDLRQWWRRSGRTQQFPIDGVSGATKPVGTHAVRLDGRSPALAALKPGKYAVVVEAAREVGGRELVRVPFEWPAQAPQRLAARGQHELGAIAVDIAP</sequence>
<dbReference type="Proteomes" id="UP000216857">
    <property type="component" value="Unassembled WGS sequence"/>
</dbReference>
<dbReference type="PIRSF" id="PIRSF014995">
    <property type="entry name" value="UCP014995"/>
    <property type="match status" value="1"/>
</dbReference>
<dbReference type="EMBL" id="NEVJ01000003">
    <property type="protein sequence ID" value="OZI20872.1"/>
    <property type="molecule type" value="Genomic_DNA"/>
</dbReference>
<name>A0A261R886_9BORD</name>
<dbReference type="InterPro" id="IPR014469">
    <property type="entry name" value="DUF2271"/>
</dbReference>
<dbReference type="OrthoDB" id="195316at2"/>
<comment type="caution">
    <text evidence="1">The sequence shown here is derived from an EMBL/GenBank/DDBJ whole genome shotgun (WGS) entry which is preliminary data.</text>
</comment>
<dbReference type="RefSeq" id="WP_094849434.1">
    <property type="nucleotide sequence ID" value="NZ_NEVJ01000003.1"/>
</dbReference>
<reference evidence="1" key="1">
    <citation type="submission" date="2017-05" db="EMBL/GenBank/DDBJ databases">
        <title>Complete and WGS of Bordetella genogroups.</title>
        <authorList>
            <person name="Spilker T."/>
            <person name="Lipuma J."/>
        </authorList>
    </citation>
    <scope>NUCLEOTIDE SEQUENCE</scope>
    <source>
        <strain evidence="1">AU21707</strain>
    </source>
</reference>
<evidence type="ECO:0008006" key="3">
    <source>
        <dbReference type="Google" id="ProtNLM"/>
    </source>
</evidence>
<dbReference type="AlphaFoldDB" id="A0A261R886"/>
<proteinExistence type="predicted"/>
<dbReference type="Pfam" id="PF10029">
    <property type="entry name" value="DUF2271"/>
    <property type="match status" value="1"/>
</dbReference>
<evidence type="ECO:0000313" key="1">
    <source>
        <dbReference type="EMBL" id="OZI20872.1"/>
    </source>
</evidence>
<keyword evidence="2" id="KW-1185">Reference proteome</keyword>
<organism evidence="1 2">
    <name type="scientific">Bordetella genomosp. 9</name>
    <dbReference type="NCBI Taxonomy" id="1416803"/>
    <lineage>
        <taxon>Bacteria</taxon>
        <taxon>Pseudomonadati</taxon>
        <taxon>Pseudomonadota</taxon>
        <taxon>Betaproteobacteria</taxon>
        <taxon>Burkholderiales</taxon>
        <taxon>Alcaligenaceae</taxon>
        <taxon>Bordetella</taxon>
    </lineage>
</organism>
<dbReference type="STRING" id="1416803.CAL13_10715"/>
<evidence type="ECO:0000313" key="2">
    <source>
        <dbReference type="Proteomes" id="UP000216857"/>
    </source>
</evidence>
<protein>
    <recommendedName>
        <fullName evidence="3">DUF2271 domain-containing protein</fullName>
    </recommendedName>
</protein>
<accession>A0A261R886</accession>